<evidence type="ECO:0000256" key="5">
    <source>
        <dbReference type="ARBA" id="ARBA00022729"/>
    </source>
</evidence>
<accession>A0ABV6ZZA6</accession>
<name>A0ABV6ZZA6_9PROT</name>
<dbReference type="InterPro" id="IPR036942">
    <property type="entry name" value="Beta-barrel_TonB_sf"/>
</dbReference>
<evidence type="ECO:0000256" key="6">
    <source>
        <dbReference type="ARBA" id="ARBA00023077"/>
    </source>
</evidence>
<comment type="similarity">
    <text evidence="9 11">Belongs to the TonB-dependent receptor family.</text>
</comment>
<sequence>MRRNTFKACLMASTLIGGIGLSTASAMAQEEEGAQPEDRVVVTGTRIPSANLVSTSPVTQIDAEEFQDRGVIRVEDMVNTLPQAFAGQGSNISNGATGTATVNLRGIGAARTLVLVNGRRLPYGSPRSVAADLNQIPGALIERVEVLTGGASAVYGSDAVAGVVNFYLDDNFEGVRFDAQYSFYQHTNDNSTMATLIANNAANNPSQFRQPDDRVIDGAATELSGVMGVNTPDGRGNATLYVTYRNVAPVYQANRDYSACAFGTTNGGTEFSCSGSSTNAVANFLNVGPNAYPHGAWFRTNGSEFIARDFTSDTFNFNPYNFYQRPDTRYVLGANAHYEVNRHFDVYSELTAMDTRSLAQIAPSGVFGGGVAGSSGGINCNNPFLTAQQVNFLCTSQGLGPNDIAEGVLILRRNVEGGPRQSDVRHTMYRGVFGTRGDFFNTGLSYDMYGSFANVHMAENYRNEISVRKSSLALNAVLDGGGNIVCAVNADADPSNDDPACVPYNIFSGTPSQASINYITNPLLQDGQTTQQILSGSVFGDLFGLQSPAADTPVAFAVGAEYRRDSLELLPDANYQAGDGFGQGGPTTPVSGSQDVYELFTELRVPIIEGRPGFEFLNAEFAYRFSSYSSGVETDTYKAALEWSPVPDLRARASLQRAVRAANVIELFSTQSIGLFDLSSGANGNYDPCSGPVPTATLAQCANTGVTAAQYGNIADNPAGQFNQLTGGNPNLAPETADTITLGLIFSPEFIPGLTVSVDYFDIQVDDLVGTIPPSQALAECLATGDAAFCSLINRGNGGTLWANQTGYIIATNINTGSLSTDGFDINAVYGMDLDFIGPNAGSLAFDLVGTYLNSLETVSFPGAAPFDCVGTYGGQCGTPNPEWRHKFRATWTSAYDFDAALTWRHFASVNQFGGGAAINATLDAQNYFDLSGNWYASEDMRLRFGVNNILDSEPPLSSAVGAGFGNGNTFPQVYDAVGRYIFAGITVDF</sequence>
<keyword evidence="5 12" id="KW-0732">Signal</keyword>
<keyword evidence="8 9" id="KW-0998">Cell outer membrane</keyword>
<reference evidence="16" key="1">
    <citation type="journal article" date="2019" name="Int. J. Syst. Evol. Microbiol.">
        <title>The Global Catalogue of Microorganisms (GCM) 10K type strain sequencing project: providing services to taxonomists for standard genome sequencing and annotation.</title>
        <authorList>
            <consortium name="The Broad Institute Genomics Platform"/>
            <consortium name="The Broad Institute Genome Sequencing Center for Infectious Disease"/>
            <person name="Wu L."/>
            <person name="Ma J."/>
        </authorList>
    </citation>
    <scope>NUCLEOTIDE SEQUENCE [LARGE SCALE GENOMIC DNA]</scope>
    <source>
        <strain evidence="16">KCTC 52487</strain>
    </source>
</reference>
<dbReference type="InterPro" id="IPR010917">
    <property type="entry name" value="TonB_rcpt_CS"/>
</dbReference>
<dbReference type="EMBL" id="JBHRSV010000022">
    <property type="protein sequence ID" value="MFC2926737.1"/>
    <property type="molecule type" value="Genomic_DNA"/>
</dbReference>
<feature type="short sequence motif" description="TonB C-terminal box" evidence="10">
    <location>
        <begin position="973"/>
        <end position="990"/>
    </location>
</feature>
<evidence type="ECO:0000256" key="2">
    <source>
        <dbReference type="ARBA" id="ARBA00022448"/>
    </source>
</evidence>
<dbReference type="Gene3D" id="2.170.130.10">
    <property type="entry name" value="TonB-dependent receptor, plug domain"/>
    <property type="match status" value="1"/>
</dbReference>
<keyword evidence="15" id="KW-0675">Receptor</keyword>
<dbReference type="SUPFAM" id="SSF56935">
    <property type="entry name" value="Porins"/>
    <property type="match status" value="1"/>
</dbReference>
<evidence type="ECO:0000256" key="8">
    <source>
        <dbReference type="ARBA" id="ARBA00023237"/>
    </source>
</evidence>
<dbReference type="PANTHER" id="PTHR47234">
    <property type="match status" value="1"/>
</dbReference>
<feature type="signal peptide" evidence="12">
    <location>
        <begin position="1"/>
        <end position="28"/>
    </location>
</feature>
<keyword evidence="7 9" id="KW-0472">Membrane</keyword>
<dbReference type="Pfam" id="PF00593">
    <property type="entry name" value="TonB_dep_Rec_b-barrel"/>
    <property type="match status" value="1"/>
</dbReference>
<evidence type="ECO:0000256" key="4">
    <source>
        <dbReference type="ARBA" id="ARBA00022692"/>
    </source>
</evidence>
<feature type="domain" description="TonB-dependent receptor plug" evidence="14">
    <location>
        <begin position="54"/>
        <end position="163"/>
    </location>
</feature>
<evidence type="ECO:0000256" key="11">
    <source>
        <dbReference type="RuleBase" id="RU003357"/>
    </source>
</evidence>
<dbReference type="Pfam" id="PF07715">
    <property type="entry name" value="Plug"/>
    <property type="match status" value="1"/>
</dbReference>
<dbReference type="Proteomes" id="UP001595379">
    <property type="component" value="Unassembled WGS sequence"/>
</dbReference>
<dbReference type="InterPro" id="IPR000531">
    <property type="entry name" value="Beta-barrel_TonB"/>
</dbReference>
<evidence type="ECO:0000256" key="1">
    <source>
        <dbReference type="ARBA" id="ARBA00004571"/>
    </source>
</evidence>
<keyword evidence="4 9" id="KW-0812">Transmembrane</keyword>
<evidence type="ECO:0000256" key="12">
    <source>
        <dbReference type="SAM" id="SignalP"/>
    </source>
</evidence>
<comment type="subcellular location">
    <subcellularLocation>
        <location evidence="1 9">Cell outer membrane</location>
        <topology evidence="1 9">Multi-pass membrane protein</topology>
    </subcellularLocation>
</comment>
<feature type="chain" id="PRO_5047538588" evidence="12">
    <location>
        <begin position="29"/>
        <end position="990"/>
    </location>
</feature>
<evidence type="ECO:0000259" key="13">
    <source>
        <dbReference type="Pfam" id="PF00593"/>
    </source>
</evidence>
<organism evidence="15 16">
    <name type="scientific">Hyphobacterium vulgare</name>
    <dbReference type="NCBI Taxonomy" id="1736751"/>
    <lineage>
        <taxon>Bacteria</taxon>
        <taxon>Pseudomonadati</taxon>
        <taxon>Pseudomonadota</taxon>
        <taxon>Alphaproteobacteria</taxon>
        <taxon>Maricaulales</taxon>
        <taxon>Maricaulaceae</taxon>
        <taxon>Hyphobacterium</taxon>
    </lineage>
</organism>
<evidence type="ECO:0000256" key="9">
    <source>
        <dbReference type="PROSITE-ProRule" id="PRU01360"/>
    </source>
</evidence>
<evidence type="ECO:0000256" key="7">
    <source>
        <dbReference type="ARBA" id="ARBA00023136"/>
    </source>
</evidence>
<keyword evidence="2 9" id="KW-0813">Transport</keyword>
<keyword evidence="16" id="KW-1185">Reference proteome</keyword>
<dbReference type="PROSITE" id="PS01156">
    <property type="entry name" value="TONB_DEPENDENT_REC_2"/>
    <property type="match status" value="1"/>
</dbReference>
<dbReference type="InterPro" id="IPR012910">
    <property type="entry name" value="Plug_dom"/>
</dbReference>
<evidence type="ECO:0000256" key="3">
    <source>
        <dbReference type="ARBA" id="ARBA00022452"/>
    </source>
</evidence>
<dbReference type="PANTHER" id="PTHR47234:SF2">
    <property type="entry name" value="TONB-DEPENDENT RECEPTOR"/>
    <property type="match status" value="1"/>
</dbReference>
<evidence type="ECO:0000313" key="16">
    <source>
        <dbReference type="Proteomes" id="UP001595379"/>
    </source>
</evidence>
<evidence type="ECO:0000313" key="15">
    <source>
        <dbReference type="EMBL" id="MFC2926737.1"/>
    </source>
</evidence>
<protein>
    <submittedName>
        <fullName evidence="15">TonB-dependent receptor domain-containing protein</fullName>
    </submittedName>
</protein>
<dbReference type="PROSITE" id="PS52016">
    <property type="entry name" value="TONB_DEPENDENT_REC_3"/>
    <property type="match status" value="1"/>
</dbReference>
<comment type="caution">
    <text evidence="15">The sequence shown here is derived from an EMBL/GenBank/DDBJ whole genome shotgun (WGS) entry which is preliminary data.</text>
</comment>
<dbReference type="InterPro" id="IPR039426">
    <property type="entry name" value="TonB-dep_rcpt-like"/>
</dbReference>
<gene>
    <name evidence="15" type="ORF">ACFOOR_11525</name>
</gene>
<evidence type="ECO:0000256" key="10">
    <source>
        <dbReference type="PROSITE-ProRule" id="PRU10144"/>
    </source>
</evidence>
<keyword evidence="3 9" id="KW-1134">Transmembrane beta strand</keyword>
<evidence type="ECO:0000259" key="14">
    <source>
        <dbReference type="Pfam" id="PF07715"/>
    </source>
</evidence>
<proteinExistence type="inferred from homology"/>
<keyword evidence="6 11" id="KW-0798">TonB box</keyword>
<dbReference type="RefSeq" id="WP_343165745.1">
    <property type="nucleotide sequence ID" value="NZ_JBHRSV010000022.1"/>
</dbReference>
<dbReference type="InterPro" id="IPR037066">
    <property type="entry name" value="Plug_dom_sf"/>
</dbReference>
<dbReference type="Gene3D" id="2.40.170.20">
    <property type="entry name" value="TonB-dependent receptor, beta-barrel domain"/>
    <property type="match status" value="1"/>
</dbReference>
<feature type="domain" description="TonB-dependent receptor-like beta-barrel" evidence="13">
    <location>
        <begin position="509"/>
        <end position="950"/>
    </location>
</feature>